<proteinExistence type="predicted"/>
<accession>A0A1G2CG97</accession>
<dbReference type="AlphaFoldDB" id="A0A1G2CG97"/>
<evidence type="ECO:0000313" key="2">
    <source>
        <dbReference type="EMBL" id="OGZ00406.1"/>
    </source>
</evidence>
<feature type="coiled-coil region" evidence="1">
    <location>
        <begin position="330"/>
        <end position="374"/>
    </location>
</feature>
<evidence type="ECO:0000313" key="3">
    <source>
        <dbReference type="Proteomes" id="UP000178880"/>
    </source>
</evidence>
<organism evidence="2 3">
    <name type="scientific">Candidatus Liptonbacteria bacterium RIFCSPLOWO2_01_FULL_52_25</name>
    <dbReference type="NCBI Taxonomy" id="1798650"/>
    <lineage>
        <taxon>Bacteria</taxon>
        <taxon>Candidatus Liptoniibacteriota</taxon>
    </lineage>
</organism>
<evidence type="ECO:0000256" key="1">
    <source>
        <dbReference type="SAM" id="Coils"/>
    </source>
</evidence>
<sequence length="949" mass="107526">MSDHKKSNVVNSDEKEKRFAKNLEEKLSHDLRRGALLDGTIPGLYRTYRRRFARRVQPSPILADQDAFSKKVSELIWTKDVLASLRDTMKHRFSIEKFREYNRYIPSAIVKEKVKWLSGVSNANYNPAETLHGIGRLTDVENVKDGDIVLFDATSNDKPYETAVKGSSWNVAVLNGANLGLQYNPLIEDNPVRCALAYARHHQYNGMVCTNMLWFDFKKAGGPMRVYKALISGLNTNLDILSPSYQPVAKRILKELPDDEVIYETTAESFLNLASGWYKIARRPNGKGPEFPGQVYGIITFNEEALMMTAAYWAVGYITKRKQSKIAGELKIARRTLAKFEKEKEKREKTKASVEDLNREIAKYQAQIEVLRDLAARTAISNVRGEDLQRFYKKMRTFVVKKLEEAIPNLKVVGQGITYLKFGEKVVEFHIPNHVRVTDSLLANYTNHYGPRVLRNAFPETAVICHPYALNYRMTAREADGKGKRGSAQVFVAPILVDDTFLRDAMKDSVYMPHQLAQAIYAGQFRPGMLLLSCVDNYISADSISVGTLVSAEGTAGAVKREYTKSPDHIWVMTATDPHWGSRAKEFIWDQDNRKYLGMCEAAIEMMRRAGLCNGKKLPIHLFNVNDDLSQGNHYQTQQQPHPKKMSYTDIARALAKTGEQYARATPEKRREIFRSSSKFFLSQLNLRGEDWTSDQLQQLFKRHIDPNLDFFDGVLSRATEAGLVVKGMSAFDEEILEGVAYDGRDVGIINIGSGNHIAATVNKEVSEGRLYIQSLYWMLQTLPKWSGQDELLEKLLKAPLYSNEFMAWGTIKIPGGYEWGLAFRDSPARLSSWGDTLLAEVRSDEKRGNYTRILEGKMTLKTYGDKHFYGAVATEHSFYHMCASGTATDLYGERGFPPNNTGVSFVGLPVHGPESGPILLRTLRYDQLKAYFDKPHKFDWEAFLPNPA</sequence>
<name>A0A1G2CG97_9BACT</name>
<keyword evidence="1" id="KW-0175">Coiled coil</keyword>
<dbReference type="Proteomes" id="UP000178880">
    <property type="component" value="Unassembled WGS sequence"/>
</dbReference>
<protein>
    <submittedName>
        <fullName evidence="2">Uncharacterized protein</fullName>
    </submittedName>
</protein>
<gene>
    <name evidence="2" type="ORF">A2945_03620</name>
</gene>
<comment type="caution">
    <text evidence="2">The sequence shown here is derived from an EMBL/GenBank/DDBJ whole genome shotgun (WGS) entry which is preliminary data.</text>
</comment>
<reference evidence="2 3" key="1">
    <citation type="journal article" date="2016" name="Nat. Commun.">
        <title>Thousands of microbial genomes shed light on interconnected biogeochemical processes in an aquifer system.</title>
        <authorList>
            <person name="Anantharaman K."/>
            <person name="Brown C.T."/>
            <person name="Hug L.A."/>
            <person name="Sharon I."/>
            <person name="Castelle C.J."/>
            <person name="Probst A.J."/>
            <person name="Thomas B.C."/>
            <person name="Singh A."/>
            <person name="Wilkins M.J."/>
            <person name="Karaoz U."/>
            <person name="Brodie E.L."/>
            <person name="Williams K.H."/>
            <person name="Hubbard S.S."/>
            <person name="Banfield J.F."/>
        </authorList>
    </citation>
    <scope>NUCLEOTIDE SEQUENCE [LARGE SCALE GENOMIC DNA]</scope>
</reference>
<dbReference type="EMBL" id="MHLA01000001">
    <property type="protein sequence ID" value="OGZ00406.1"/>
    <property type="molecule type" value="Genomic_DNA"/>
</dbReference>